<dbReference type="EMBL" id="VIGI01000007">
    <property type="protein sequence ID" value="KAB8297938.1"/>
    <property type="molecule type" value="Genomic_DNA"/>
</dbReference>
<sequence length="100" mass="11836">MFMDIFIGIFKRVHKKFSSFQINAPGSRVADHSRLRLSLKWFAMRKDKYLKRARRRNGIRKKDRILVLCISFLVSPQKWIGKVSNAHRIMAKLYRSPVSS</sequence>
<comment type="caution">
    <text evidence="1">The sequence shown here is derived from an EMBL/GenBank/DDBJ whole genome shotgun (WGS) entry which is preliminary data.</text>
</comment>
<evidence type="ECO:0000313" key="1">
    <source>
        <dbReference type="EMBL" id="KAB8297938.1"/>
    </source>
</evidence>
<accession>A0A5N6K5S1</accession>
<name>A0A5N6K5S1_MONLA</name>
<dbReference type="Proteomes" id="UP000326757">
    <property type="component" value="Unassembled WGS sequence"/>
</dbReference>
<gene>
    <name evidence="1" type="ORF">EYC80_001720</name>
</gene>
<dbReference type="AlphaFoldDB" id="A0A5N6K5S1"/>
<keyword evidence="2" id="KW-1185">Reference proteome</keyword>
<reference evidence="1 2" key="1">
    <citation type="submission" date="2019-06" db="EMBL/GenBank/DDBJ databases">
        <title>Genome Sequence of the Brown Rot Fungal Pathogen Monilinia laxa.</title>
        <authorList>
            <person name="De Miccolis Angelini R.M."/>
            <person name="Landi L."/>
            <person name="Abate D."/>
            <person name="Pollastro S."/>
            <person name="Romanazzi G."/>
            <person name="Faretra F."/>
        </authorList>
    </citation>
    <scope>NUCLEOTIDE SEQUENCE [LARGE SCALE GENOMIC DNA]</scope>
    <source>
        <strain evidence="1 2">Mlax316</strain>
    </source>
</reference>
<protein>
    <submittedName>
        <fullName evidence="1">Uncharacterized protein</fullName>
    </submittedName>
</protein>
<evidence type="ECO:0000313" key="2">
    <source>
        <dbReference type="Proteomes" id="UP000326757"/>
    </source>
</evidence>
<organism evidence="1 2">
    <name type="scientific">Monilinia laxa</name>
    <name type="common">Brown rot fungus</name>
    <name type="synonym">Sclerotinia laxa</name>
    <dbReference type="NCBI Taxonomy" id="61186"/>
    <lineage>
        <taxon>Eukaryota</taxon>
        <taxon>Fungi</taxon>
        <taxon>Dikarya</taxon>
        <taxon>Ascomycota</taxon>
        <taxon>Pezizomycotina</taxon>
        <taxon>Leotiomycetes</taxon>
        <taxon>Helotiales</taxon>
        <taxon>Sclerotiniaceae</taxon>
        <taxon>Monilinia</taxon>
    </lineage>
</organism>
<proteinExistence type="predicted"/>